<name>A0ABQ4DRM2_9CELL</name>
<feature type="compositionally biased region" description="Polar residues" evidence="1">
    <location>
        <begin position="147"/>
        <end position="158"/>
    </location>
</feature>
<dbReference type="EMBL" id="BONP01000032">
    <property type="protein sequence ID" value="GIG41647.1"/>
    <property type="molecule type" value="Genomic_DNA"/>
</dbReference>
<protein>
    <recommendedName>
        <fullName evidence="2">eCIS core domain-containing protein</fullName>
    </recommendedName>
</protein>
<evidence type="ECO:0000313" key="3">
    <source>
        <dbReference type="EMBL" id="GIG41647.1"/>
    </source>
</evidence>
<gene>
    <name evidence="3" type="ORF">Cph01nite_34090</name>
</gene>
<keyword evidence="4" id="KW-1185">Reference proteome</keyword>
<comment type="caution">
    <text evidence="3">The sequence shown here is derived from an EMBL/GenBank/DDBJ whole genome shotgun (WGS) entry which is preliminary data.</text>
</comment>
<organism evidence="3 4">
    <name type="scientific">Cellulomonas phragmiteti</name>
    <dbReference type="NCBI Taxonomy" id="478780"/>
    <lineage>
        <taxon>Bacteria</taxon>
        <taxon>Bacillati</taxon>
        <taxon>Actinomycetota</taxon>
        <taxon>Actinomycetes</taxon>
        <taxon>Micrococcales</taxon>
        <taxon>Cellulomonadaceae</taxon>
        <taxon>Cellulomonas</taxon>
    </lineage>
</organism>
<feature type="region of interest" description="Disordered" evidence="1">
    <location>
        <begin position="146"/>
        <end position="186"/>
    </location>
</feature>
<feature type="domain" description="eCIS core" evidence="2">
    <location>
        <begin position="79"/>
        <end position="148"/>
    </location>
</feature>
<dbReference type="InterPro" id="IPR025295">
    <property type="entry name" value="eCIS_core_dom"/>
</dbReference>
<reference evidence="3 4" key="1">
    <citation type="submission" date="2021-01" db="EMBL/GenBank/DDBJ databases">
        <title>Whole genome shotgun sequence of Cellulomonas phragmiteti NBRC 110785.</title>
        <authorList>
            <person name="Komaki H."/>
            <person name="Tamura T."/>
        </authorList>
    </citation>
    <scope>NUCLEOTIDE SEQUENCE [LARGE SCALE GENOMIC DNA]</scope>
    <source>
        <strain evidence="3 4">NBRC 110785</strain>
    </source>
</reference>
<dbReference type="Proteomes" id="UP000614741">
    <property type="component" value="Unassembled WGS sequence"/>
</dbReference>
<evidence type="ECO:0000313" key="4">
    <source>
        <dbReference type="Proteomes" id="UP000614741"/>
    </source>
</evidence>
<sequence>MGTTAPRALPPIDLADVDAARARTGASDWRRLVQGIAALSGLGGVGRVLGAGAGDVHPVRAAAERVGDGWGLLGAGSAVPGDVRRPYEQSFGSDLSAARMHVGSPAARAVTSGFGVEAMTVDHHMLFAGTPSPRVLGHELAHVAQHAQRTAPPTNTSLRAARPGSDVERDADAAAAAALSGRPHAPRVAGGEDVSMLAPLAILAIAALVAGGGVAVAAEVYGPSYEENQRRAAERSADPSLGAWAEAAWLWVPVGGTASRIWEAQSPVERYLNVAMMPLDVLTLGALGSAAMKISSLGLWRTAVARAAPGELAALGREGVAVATRAEVQAQARAALEAGQAVIATVGRRNHAIVFVQVEGQLYRLTGGALRSMAVRSMESFAPRSINAFHVLGGTEASARILAEAQMLARTWGPGIGFSFRSCGLSTARLAESGLLSLGSGGLGLAGGRAYLPVTVIGALAERGGVTMSQQGARWMLLGTGMQFGLLGTARSTVNVVTNPQTTLAVGGAVVDVFTWASDLLGPAAADLAPPQSSGGDAAPDPLAEMQVSSSDLDAALVATDPGDAGIALAAAPEAYLAVQNWVELASSAEANVSQPLTLEPHYTFLATADPVSAPPPVDLGAVVDLRAAVESTPGEDAHLDDDWIVQVSSRPEYAAAAFRFVDALHAAVDQQDHDRILDDVATYFDVPTPRPAERAAAAALALARAGLAGADLEGARSRLEQVSR</sequence>
<accession>A0ABQ4DRM2</accession>
<evidence type="ECO:0000259" key="2">
    <source>
        <dbReference type="Pfam" id="PF13699"/>
    </source>
</evidence>
<evidence type="ECO:0000256" key="1">
    <source>
        <dbReference type="SAM" id="MobiDB-lite"/>
    </source>
</evidence>
<proteinExistence type="predicted"/>
<dbReference type="Pfam" id="PF13699">
    <property type="entry name" value="eCIS_core"/>
    <property type="match status" value="1"/>
</dbReference>